<comment type="function">
    <text evidence="7">Specifically methylates the pseudouridine at position 1915 (m3Psi1915) in 23S rRNA.</text>
</comment>
<evidence type="ECO:0000256" key="1">
    <source>
        <dbReference type="ARBA" id="ARBA00022490"/>
    </source>
</evidence>
<keyword evidence="1 7" id="KW-0963">Cytoplasm</keyword>
<dbReference type="GO" id="GO:0032259">
    <property type="term" value="P:methylation"/>
    <property type="evidence" value="ECO:0007669"/>
    <property type="project" value="UniProtKB-KW"/>
</dbReference>
<feature type="binding site" evidence="7">
    <location>
        <position position="76"/>
    </location>
    <ligand>
        <name>S-adenosyl-L-methionine</name>
        <dbReference type="ChEBI" id="CHEBI:59789"/>
    </ligand>
</feature>
<comment type="subcellular location">
    <subcellularLocation>
        <location evidence="7">Cytoplasm</location>
    </subcellularLocation>
</comment>
<dbReference type="HAMAP" id="MF_00658">
    <property type="entry name" value="23SrRNA_methyltr_H"/>
    <property type="match status" value="1"/>
</dbReference>
<reference evidence="8 9" key="1">
    <citation type="submission" date="2022-11" db="EMBL/GenBank/DDBJ databases">
        <authorList>
            <person name="Caiyu Z."/>
        </authorList>
    </citation>
    <scope>NUCLEOTIDE SEQUENCE [LARGE SCALE GENOMIC DNA]</scope>
    <source>
        <strain evidence="8 9">YR-4</strain>
    </source>
</reference>
<evidence type="ECO:0000256" key="7">
    <source>
        <dbReference type="HAMAP-Rule" id="MF_00658"/>
    </source>
</evidence>
<comment type="subunit">
    <text evidence="7">Homodimer.</text>
</comment>
<sequence>MLNVKIICVGKLKEAYWRQACAEYEKRLHAFCTFSIHEIPECRLPDSPSQAQITAALQTEGEKILSVAGNSSLFALCIEGRLLSSEQLAEKINGLAVNGTSTISFIIGSSFGLSEELKKKADFKLSMSPMTFPHQLARVMLCEQVYRAFQINSHGKYHK</sequence>
<dbReference type="PANTHER" id="PTHR33603">
    <property type="entry name" value="METHYLTRANSFERASE"/>
    <property type="match status" value="1"/>
</dbReference>
<keyword evidence="2 7" id="KW-0698">rRNA processing</keyword>
<evidence type="ECO:0000313" key="9">
    <source>
        <dbReference type="Proteomes" id="UP001082703"/>
    </source>
</evidence>
<dbReference type="Pfam" id="PF02590">
    <property type="entry name" value="SPOUT_MTase"/>
    <property type="match status" value="1"/>
</dbReference>
<dbReference type="Gene3D" id="3.40.1280.10">
    <property type="match status" value="1"/>
</dbReference>
<comment type="similarity">
    <text evidence="6 7">Belongs to the RNA methyltransferase RlmH family.</text>
</comment>
<dbReference type="RefSeq" id="WP_268058300.1">
    <property type="nucleotide sequence ID" value="NZ_JAPOHA010000007.1"/>
</dbReference>
<keyword evidence="4 7" id="KW-0808">Transferase</keyword>
<dbReference type="EMBL" id="JAPOHA010000007">
    <property type="protein sequence ID" value="MCY1714252.1"/>
    <property type="molecule type" value="Genomic_DNA"/>
</dbReference>
<dbReference type="InterPro" id="IPR029026">
    <property type="entry name" value="tRNA_m1G_MTases_N"/>
</dbReference>
<evidence type="ECO:0000256" key="6">
    <source>
        <dbReference type="ARBA" id="ARBA00038303"/>
    </source>
</evidence>
<comment type="catalytic activity">
    <reaction evidence="7">
        <text>pseudouridine(1915) in 23S rRNA + S-adenosyl-L-methionine = N(3)-methylpseudouridine(1915) in 23S rRNA + S-adenosyl-L-homocysteine + H(+)</text>
        <dbReference type="Rhea" id="RHEA:42752"/>
        <dbReference type="Rhea" id="RHEA-COMP:10221"/>
        <dbReference type="Rhea" id="RHEA-COMP:10222"/>
        <dbReference type="ChEBI" id="CHEBI:15378"/>
        <dbReference type="ChEBI" id="CHEBI:57856"/>
        <dbReference type="ChEBI" id="CHEBI:59789"/>
        <dbReference type="ChEBI" id="CHEBI:65314"/>
        <dbReference type="ChEBI" id="CHEBI:74486"/>
        <dbReference type="EC" id="2.1.1.177"/>
    </reaction>
</comment>
<evidence type="ECO:0000256" key="4">
    <source>
        <dbReference type="ARBA" id="ARBA00022679"/>
    </source>
</evidence>
<accession>A0ABT4BTM7</accession>
<dbReference type="NCBIfam" id="NF000985">
    <property type="entry name" value="PRK00103.1-3"/>
    <property type="match status" value="1"/>
</dbReference>
<keyword evidence="3 7" id="KW-0489">Methyltransferase</keyword>
<keyword evidence="9" id="KW-1185">Reference proteome</keyword>
<organism evidence="8 9">
    <name type="scientific">Caproiciproducens galactitolivorans</name>
    <dbReference type="NCBI Taxonomy" id="642589"/>
    <lineage>
        <taxon>Bacteria</taxon>
        <taxon>Bacillati</taxon>
        <taxon>Bacillota</taxon>
        <taxon>Clostridia</taxon>
        <taxon>Eubacteriales</taxon>
        <taxon>Acutalibacteraceae</taxon>
        <taxon>Caproiciproducens</taxon>
    </lineage>
</organism>
<feature type="binding site" evidence="7">
    <location>
        <position position="108"/>
    </location>
    <ligand>
        <name>S-adenosyl-L-methionine</name>
        <dbReference type="ChEBI" id="CHEBI:59789"/>
    </ligand>
</feature>
<protein>
    <recommendedName>
        <fullName evidence="7">Ribosomal RNA large subunit methyltransferase H</fullName>
        <ecNumber evidence="7">2.1.1.177</ecNumber>
    </recommendedName>
    <alternativeName>
        <fullName evidence="7">23S rRNA (pseudouridine1915-N3)-methyltransferase</fullName>
    </alternativeName>
    <alternativeName>
        <fullName evidence="7">23S rRNA m3Psi1915 methyltransferase</fullName>
    </alternativeName>
    <alternativeName>
        <fullName evidence="7">rRNA (pseudouridine-N3-)-methyltransferase RlmH</fullName>
    </alternativeName>
</protein>
<dbReference type="InterPro" id="IPR003742">
    <property type="entry name" value="RlmH-like"/>
</dbReference>
<dbReference type="CDD" id="cd18081">
    <property type="entry name" value="RlmH-like"/>
    <property type="match status" value="1"/>
</dbReference>
<evidence type="ECO:0000256" key="2">
    <source>
        <dbReference type="ARBA" id="ARBA00022552"/>
    </source>
</evidence>
<proteinExistence type="inferred from homology"/>
<dbReference type="SUPFAM" id="SSF75217">
    <property type="entry name" value="alpha/beta knot"/>
    <property type="match status" value="1"/>
</dbReference>
<dbReference type="PANTHER" id="PTHR33603:SF1">
    <property type="entry name" value="RIBOSOMAL RNA LARGE SUBUNIT METHYLTRANSFERASE H"/>
    <property type="match status" value="1"/>
</dbReference>
<gene>
    <name evidence="7 8" type="primary">rlmH</name>
    <name evidence="8" type="ORF">OUY18_08295</name>
</gene>
<feature type="binding site" evidence="7">
    <location>
        <begin position="127"/>
        <end position="132"/>
    </location>
    <ligand>
        <name>S-adenosyl-L-methionine</name>
        <dbReference type="ChEBI" id="CHEBI:59789"/>
    </ligand>
</feature>
<dbReference type="EC" id="2.1.1.177" evidence="7"/>
<dbReference type="InterPro" id="IPR029028">
    <property type="entry name" value="Alpha/beta_knot_MTases"/>
</dbReference>
<keyword evidence="5 7" id="KW-0949">S-adenosyl-L-methionine</keyword>
<name>A0ABT4BTM7_9FIRM</name>
<dbReference type="GO" id="GO:0008168">
    <property type="term" value="F:methyltransferase activity"/>
    <property type="evidence" value="ECO:0007669"/>
    <property type="project" value="UniProtKB-KW"/>
</dbReference>
<evidence type="ECO:0000256" key="3">
    <source>
        <dbReference type="ARBA" id="ARBA00022603"/>
    </source>
</evidence>
<comment type="caution">
    <text evidence="8">The sequence shown here is derived from an EMBL/GenBank/DDBJ whole genome shotgun (WGS) entry which is preliminary data.</text>
</comment>
<dbReference type="PIRSF" id="PIRSF004505">
    <property type="entry name" value="MT_bac"/>
    <property type="match status" value="1"/>
</dbReference>
<evidence type="ECO:0000256" key="5">
    <source>
        <dbReference type="ARBA" id="ARBA00022691"/>
    </source>
</evidence>
<dbReference type="Proteomes" id="UP001082703">
    <property type="component" value="Unassembled WGS sequence"/>
</dbReference>
<evidence type="ECO:0000313" key="8">
    <source>
        <dbReference type="EMBL" id="MCY1714252.1"/>
    </source>
</evidence>